<sequence>MRTAAKTSETSSSLCGRGQRTSLPRTSSDRRPGPKDSEPMSIDDIDPHRVLDSSECQQVAEALLSAVPSIRYMKQRGHKGNKAIYWYSGAFRMMPTAGDYRFVGQHVFPPSTFTVRGLRKALKKAFDAREDERQWVPKDGGKAGRLPAGRKRRWRASSREDDFGSSSDDTSEAADEGQASDEGHSAHHRRPRQSRRLSAGQLSEEGREERAMGVLDRAVEDAWLNGGVVVERPQRDRKEPDRLVNHAVPPPQPRRNRIINGARSSRDVAAPFAPFDPANVDPNEHLDESELRQVARHLLRTTRTPTKTPKDLGIKWRTANHHPHAALHPPSFTSPPRQTSRDPHTSSSGFTFTLHVRPSLRAPPQAACVGPVIPPLLPTLSGLLEALERVMKVRERVHDEMRIVPVLPRGRVTMATEGGGRSVRILVPERVDQDSGGGASASASASARAGARPSCLWLQQGAGVEILQGPHRGKAATVSRVRCRDGDTTSVCELDVHMVDPSYTIQHSSANPALAPLAPHEQGDTVLVCRPGLLYGRVARVDSMAAVATGSESLVVRLLDEDSEGDGHPFGYAMSVSEVVKCSAAVCCQGGRN</sequence>
<protein>
    <submittedName>
        <fullName evidence="2">Uncharacterized protein</fullName>
    </submittedName>
</protein>
<organism evidence="2 3">
    <name type="scientific">Vitrella brassicaformis (strain CCMP3155)</name>
    <dbReference type="NCBI Taxonomy" id="1169540"/>
    <lineage>
        <taxon>Eukaryota</taxon>
        <taxon>Sar</taxon>
        <taxon>Alveolata</taxon>
        <taxon>Colpodellida</taxon>
        <taxon>Vitrellaceae</taxon>
        <taxon>Vitrella</taxon>
    </lineage>
</organism>
<feature type="region of interest" description="Disordered" evidence="1">
    <location>
        <begin position="322"/>
        <end position="350"/>
    </location>
</feature>
<dbReference type="AlphaFoldDB" id="A0A0G4GIS9"/>
<feature type="compositionally biased region" description="Basic and acidic residues" evidence="1">
    <location>
        <begin position="27"/>
        <end position="38"/>
    </location>
</feature>
<dbReference type="VEuPathDB" id="CryptoDB:Vbra_22295"/>
<feature type="region of interest" description="Disordered" evidence="1">
    <location>
        <begin position="235"/>
        <end position="258"/>
    </location>
</feature>
<dbReference type="Proteomes" id="UP000041254">
    <property type="component" value="Unassembled WGS sequence"/>
</dbReference>
<accession>A0A0G4GIS9</accession>
<evidence type="ECO:0000313" key="3">
    <source>
        <dbReference type="Proteomes" id="UP000041254"/>
    </source>
</evidence>
<proteinExistence type="predicted"/>
<name>A0A0G4GIS9_VITBC</name>
<feature type="compositionally biased region" description="Basic residues" evidence="1">
    <location>
        <begin position="186"/>
        <end position="195"/>
    </location>
</feature>
<feature type="compositionally biased region" description="Basic and acidic residues" evidence="1">
    <location>
        <begin position="235"/>
        <end position="244"/>
    </location>
</feature>
<dbReference type="EMBL" id="CDMY01000678">
    <property type="protein sequence ID" value="CEM29745.1"/>
    <property type="molecule type" value="Genomic_DNA"/>
</dbReference>
<evidence type="ECO:0000313" key="2">
    <source>
        <dbReference type="EMBL" id="CEM29745.1"/>
    </source>
</evidence>
<feature type="compositionally biased region" description="Polar residues" evidence="1">
    <location>
        <begin position="1"/>
        <end position="26"/>
    </location>
</feature>
<feature type="compositionally biased region" description="Basic and acidic residues" evidence="1">
    <location>
        <begin position="128"/>
        <end position="142"/>
    </location>
</feature>
<feature type="region of interest" description="Disordered" evidence="1">
    <location>
        <begin position="128"/>
        <end position="213"/>
    </location>
</feature>
<gene>
    <name evidence="2" type="ORF">Vbra_22295</name>
</gene>
<dbReference type="InParanoid" id="A0A0G4GIS9"/>
<feature type="region of interest" description="Disordered" evidence="1">
    <location>
        <begin position="1"/>
        <end position="46"/>
    </location>
</feature>
<feature type="compositionally biased region" description="Acidic residues" evidence="1">
    <location>
        <begin position="169"/>
        <end position="179"/>
    </location>
</feature>
<reference evidence="2 3" key="1">
    <citation type="submission" date="2014-11" db="EMBL/GenBank/DDBJ databases">
        <authorList>
            <person name="Zhu J."/>
            <person name="Qi W."/>
            <person name="Song R."/>
        </authorList>
    </citation>
    <scope>NUCLEOTIDE SEQUENCE [LARGE SCALE GENOMIC DNA]</scope>
</reference>
<keyword evidence="3" id="KW-1185">Reference proteome</keyword>
<evidence type="ECO:0000256" key="1">
    <source>
        <dbReference type="SAM" id="MobiDB-lite"/>
    </source>
</evidence>